<evidence type="ECO:0000313" key="1">
    <source>
        <dbReference type="EMBL" id="CAG8840842.1"/>
    </source>
</evidence>
<dbReference type="EMBL" id="CAJVQB010063895">
    <property type="protein sequence ID" value="CAG8840842.1"/>
    <property type="molecule type" value="Genomic_DNA"/>
</dbReference>
<accession>A0ABN7WWI7</accession>
<organism evidence="1 2">
    <name type="scientific">Gigaspora margarita</name>
    <dbReference type="NCBI Taxonomy" id="4874"/>
    <lineage>
        <taxon>Eukaryota</taxon>
        <taxon>Fungi</taxon>
        <taxon>Fungi incertae sedis</taxon>
        <taxon>Mucoromycota</taxon>
        <taxon>Glomeromycotina</taxon>
        <taxon>Glomeromycetes</taxon>
        <taxon>Diversisporales</taxon>
        <taxon>Gigasporaceae</taxon>
        <taxon>Gigaspora</taxon>
    </lineage>
</organism>
<dbReference type="Proteomes" id="UP000789901">
    <property type="component" value="Unassembled WGS sequence"/>
</dbReference>
<reference evidence="1 2" key="1">
    <citation type="submission" date="2021-06" db="EMBL/GenBank/DDBJ databases">
        <authorList>
            <person name="Kallberg Y."/>
            <person name="Tangrot J."/>
            <person name="Rosling A."/>
        </authorList>
    </citation>
    <scope>NUCLEOTIDE SEQUENCE [LARGE SCALE GENOMIC DNA]</scope>
    <source>
        <strain evidence="1 2">120-4 pot B 10/14</strain>
    </source>
</reference>
<evidence type="ECO:0000313" key="2">
    <source>
        <dbReference type="Proteomes" id="UP000789901"/>
    </source>
</evidence>
<protein>
    <submittedName>
        <fullName evidence="1">41249_t:CDS:1</fullName>
    </submittedName>
</protein>
<sequence>VNKQKTPENEYKNLFEMRVSAYKKKDYKTSYNCFSSIANSKDSKFKYDVKFYLAKQYENGSGLSKNY</sequence>
<keyword evidence="2" id="KW-1185">Reference proteome</keyword>
<feature type="non-terminal residue" evidence="1">
    <location>
        <position position="67"/>
    </location>
</feature>
<feature type="non-terminal residue" evidence="1">
    <location>
        <position position="1"/>
    </location>
</feature>
<proteinExistence type="predicted"/>
<name>A0ABN7WWI7_GIGMA</name>
<gene>
    <name evidence="1" type="ORF">GMARGA_LOCUS35105</name>
</gene>
<comment type="caution">
    <text evidence="1">The sequence shown here is derived from an EMBL/GenBank/DDBJ whole genome shotgun (WGS) entry which is preliminary data.</text>
</comment>